<evidence type="ECO:0000256" key="6">
    <source>
        <dbReference type="ARBA" id="ARBA00022692"/>
    </source>
</evidence>
<evidence type="ECO:0000256" key="3">
    <source>
        <dbReference type="ARBA" id="ARBA00022448"/>
    </source>
</evidence>
<feature type="transmembrane region" description="Helical" evidence="10">
    <location>
        <begin position="55"/>
        <end position="73"/>
    </location>
</feature>
<keyword evidence="8 10" id="KW-0472">Membrane</keyword>
<comment type="similarity">
    <text evidence="2">Belongs to the major facilitator superfamily. Aromatic acid:H(+) symporter (AAHS) (TC 2.A.1.15) family.</text>
</comment>
<evidence type="ECO:0000256" key="4">
    <source>
        <dbReference type="ARBA" id="ARBA00022475"/>
    </source>
</evidence>
<dbReference type="EMBL" id="JAUTXY010000013">
    <property type="protein sequence ID" value="MEE2060568.1"/>
    <property type="molecule type" value="Genomic_DNA"/>
</dbReference>
<feature type="transmembrane region" description="Helical" evidence="10">
    <location>
        <begin position="375"/>
        <end position="395"/>
    </location>
</feature>
<evidence type="ECO:0000256" key="1">
    <source>
        <dbReference type="ARBA" id="ARBA00004429"/>
    </source>
</evidence>
<feature type="transmembrane region" description="Helical" evidence="10">
    <location>
        <begin position="316"/>
        <end position="333"/>
    </location>
</feature>
<comment type="subcellular location">
    <subcellularLocation>
        <location evidence="1">Cell inner membrane</location>
        <topology evidence="1">Multi-pass membrane protein</topology>
    </subcellularLocation>
</comment>
<accession>A0ABU7LG91</accession>
<sequence>MDIREAVRTQPMKRFQIRTIVICFLLCMVDGFEILIMAFVAPHLSKAWDLGSVEVGYLLSAGLIGMAAGAFFLSPLSDRIGRRRGTIACLVLVTIGMALSAVAMNLEQLIAFRAFAGLGIGGLVASLNILVSENSNEKRRGMTLGIYGAGLPAGVAVGGAISGVLIAQFDWRAPFVFGAIVTAILLLVVVRALPESIEYLIDKRPKNALAQYNKIAVNLGYGEAEQLPEPRADEQFRRIKGGLFTGIMGKRTVLLWLGYSCLMAAFYFANTWTPQLLTDATGDAGKGTVAGVLINVGGVIGALVFAAVTIVIRPRLVNTLLMFAGAIVFAAYASGFEIVALGLALSVLVGMAANGGVAGFYAISPSVYPAAVRATGVGLMIGVGRLVSIVAPILTGYLLAGGWAPTSLYYLFAGVLVLAGLFVFALDRTYRGRSENPETPEASADDHLALEPVGSRG</sequence>
<reference evidence="12 13" key="1">
    <citation type="submission" date="2023-07" db="EMBL/GenBank/DDBJ databases">
        <authorList>
            <person name="Girao M."/>
            <person name="Carvalho M.F."/>
        </authorList>
    </citation>
    <scope>NUCLEOTIDE SEQUENCE [LARGE SCALE GENOMIC DNA]</scope>
    <source>
        <strain evidence="12 13">YIM65754</strain>
    </source>
</reference>
<keyword evidence="4" id="KW-1003">Cell membrane</keyword>
<evidence type="ECO:0000256" key="7">
    <source>
        <dbReference type="ARBA" id="ARBA00022989"/>
    </source>
</evidence>
<keyword evidence="13" id="KW-1185">Reference proteome</keyword>
<dbReference type="PANTHER" id="PTHR23508:SF10">
    <property type="entry name" value="CARBOXYLIC ACID TRANSPORTER PROTEIN HOMOLOG"/>
    <property type="match status" value="1"/>
</dbReference>
<name>A0ABU7LG91_9NOCA</name>
<evidence type="ECO:0000256" key="10">
    <source>
        <dbReference type="SAM" id="Phobius"/>
    </source>
</evidence>
<dbReference type="SUPFAM" id="SSF103473">
    <property type="entry name" value="MFS general substrate transporter"/>
    <property type="match status" value="1"/>
</dbReference>
<feature type="transmembrane region" description="Helical" evidence="10">
    <location>
        <begin position="175"/>
        <end position="194"/>
    </location>
</feature>
<dbReference type="Proteomes" id="UP001336020">
    <property type="component" value="Unassembled WGS sequence"/>
</dbReference>
<feature type="transmembrane region" description="Helical" evidence="10">
    <location>
        <begin position="289"/>
        <end position="309"/>
    </location>
</feature>
<keyword evidence="6 10" id="KW-0812">Transmembrane</keyword>
<protein>
    <submittedName>
        <fullName evidence="12">MFS transporter</fullName>
    </submittedName>
</protein>
<evidence type="ECO:0000313" key="12">
    <source>
        <dbReference type="EMBL" id="MEE2060568.1"/>
    </source>
</evidence>
<keyword evidence="3" id="KW-0813">Transport</keyword>
<dbReference type="PROSITE" id="PS00217">
    <property type="entry name" value="SUGAR_TRANSPORT_2"/>
    <property type="match status" value="1"/>
</dbReference>
<dbReference type="RefSeq" id="WP_330135744.1">
    <property type="nucleotide sequence ID" value="NZ_JAUTXY010000013.1"/>
</dbReference>
<evidence type="ECO:0000313" key="13">
    <source>
        <dbReference type="Proteomes" id="UP001336020"/>
    </source>
</evidence>
<dbReference type="InterPro" id="IPR036259">
    <property type="entry name" value="MFS_trans_sf"/>
</dbReference>
<evidence type="ECO:0000256" key="5">
    <source>
        <dbReference type="ARBA" id="ARBA00022519"/>
    </source>
</evidence>
<gene>
    <name evidence="12" type="ORF">Q7514_23880</name>
</gene>
<feature type="transmembrane region" description="Helical" evidence="10">
    <location>
        <begin position="144"/>
        <end position="169"/>
    </location>
</feature>
<dbReference type="InterPro" id="IPR005829">
    <property type="entry name" value="Sugar_transporter_CS"/>
</dbReference>
<feature type="transmembrane region" description="Helical" evidence="10">
    <location>
        <begin position="339"/>
        <end position="363"/>
    </location>
</feature>
<proteinExistence type="inferred from homology"/>
<dbReference type="Pfam" id="PF07690">
    <property type="entry name" value="MFS_1"/>
    <property type="match status" value="1"/>
</dbReference>
<dbReference type="PANTHER" id="PTHR23508">
    <property type="entry name" value="CARBOXYLIC ACID TRANSPORTER PROTEIN HOMOLOG"/>
    <property type="match status" value="1"/>
</dbReference>
<evidence type="ECO:0000259" key="11">
    <source>
        <dbReference type="PROSITE" id="PS50850"/>
    </source>
</evidence>
<comment type="caution">
    <text evidence="12">The sequence shown here is derived from an EMBL/GenBank/DDBJ whole genome shotgun (WGS) entry which is preliminary data.</text>
</comment>
<evidence type="ECO:0000256" key="8">
    <source>
        <dbReference type="ARBA" id="ARBA00023136"/>
    </source>
</evidence>
<feature type="transmembrane region" description="Helical" evidence="10">
    <location>
        <begin position="20"/>
        <end position="43"/>
    </location>
</feature>
<feature type="transmembrane region" description="Helical" evidence="10">
    <location>
        <begin position="253"/>
        <end position="269"/>
    </location>
</feature>
<feature type="transmembrane region" description="Helical" evidence="10">
    <location>
        <begin position="85"/>
        <end position="104"/>
    </location>
</feature>
<dbReference type="InterPro" id="IPR004746">
    <property type="entry name" value="MFS_AAHS"/>
</dbReference>
<evidence type="ECO:0000256" key="9">
    <source>
        <dbReference type="SAM" id="MobiDB-lite"/>
    </source>
</evidence>
<keyword evidence="7 10" id="KW-1133">Transmembrane helix</keyword>
<evidence type="ECO:0000256" key="2">
    <source>
        <dbReference type="ARBA" id="ARBA00006508"/>
    </source>
</evidence>
<dbReference type="PROSITE" id="PS50850">
    <property type="entry name" value="MFS"/>
    <property type="match status" value="1"/>
</dbReference>
<organism evidence="12 13">
    <name type="scientific">Rhodococcus artemisiae</name>
    <dbReference type="NCBI Taxonomy" id="714159"/>
    <lineage>
        <taxon>Bacteria</taxon>
        <taxon>Bacillati</taxon>
        <taxon>Actinomycetota</taxon>
        <taxon>Actinomycetes</taxon>
        <taxon>Mycobacteriales</taxon>
        <taxon>Nocardiaceae</taxon>
        <taxon>Rhodococcus</taxon>
    </lineage>
</organism>
<feature type="transmembrane region" description="Helical" evidence="10">
    <location>
        <begin position="407"/>
        <end position="426"/>
    </location>
</feature>
<keyword evidence="5" id="KW-0997">Cell inner membrane</keyword>
<dbReference type="NCBIfam" id="TIGR00895">
    <property type="entry name" value="2A0115"/>
    <property type="match status" value="1"/>
</dbReference>
<dbReference type="PROSITE" id="PS00216">
    <property type="entry name" value="SUGAR_TRANSPORT_1"/>
    <property type="match status" value="1"/>
</dbReference>
<feature type="domain" description="Major facilitator superfamily (MFS) profile" evidence="11">
    <location>
        <begin position="19"/>
        <end position="431"/>
    </location>
</feature>
<feature type="transmembrane region" description="Helical" evidence="10">
    <location>
        <begin position="110"/>
        <end position="132"/>
    </location>
</feature>
<dbReference type="InterPro" id="IPR011701">
    <property type="entry name" value="MFS"/>
</dbReference>
<dbReference type="Gene3D" id="1.20.1250.20">
    <property type="entry name" value="MFS general substrate transporter like domains"/>
    <property type="match status" value="1"/>
</dbReference>
<feature type="region of interest" description="Disordered" evidence="9">
    <location>
        <begin position="434"/>
        <end position="457"/>
    </location>
</feature>
<dbReference type="InterPro" id="IPR020846">
    <property type="entry name" value="MFS_dom"/>
</dbReference>